<evidence type="ECO:0000313" key="3">
    <source>
        <dbReference type="Proteomes" id="UP000053611"/>
    </source>
</evidence>
<evidence type="ECO:0008006" key="4">
    <source>
        <dbReference type="Google" id="ProtNLM"/>
    </source>
</evidence>
<dbReference type="EMBL" id="KQ087223">
    <property type="protein sequence ID" value="KLT41098.1"/>
    <property type="molecule type" value="Genomic_DNA"/>
</dbReference>
<accession>A0A0J0XJ56</accession>
<dbReference type="RefSeq" id="XP_018277589.1">
    <property type="nucleotide sequence ID" value="XM_018423637.1"/>
</dbReference>
<dbReference type="InterPro" id="IPR039298">
    <property type="entry name" value="ACOT13"/>
</dbReference>
<dbReference type="PANTHER" id="PTHR21660">
    <property type="entry name" value="THIOESTERASE SUPERFAMILY MEMBER-RELATED"/>
    <property type="match status" value="1"/>
</dbReference>
<sequence>MEPFTESEMAAYIEAMNSGNTEGFSRAHSVGADIRPVAHDPLPPVNAKGGRDVPRGWTAIYEGTVTPRWCNSFGSIHGACHAWVVDNLCGFTLEVLATGEKWWGAPMAGGVTLGIEMAYYESTEIGRSVRASVRIDRMSGTNAFVTIDIDEIADGQVVKRLASGRQLQTWRKAKL</sequence>
<dbReference type="Gene3D" id="3.10.129.10">
    <property type="entry name" value="Hotdog Thioesterase"/>
    <property type="match status" value="1"/>
</dbReference>
<dbReference type="PANTHER" id="PTHR21660:SF1">
    <property type="entry name" value="ACYL-COENZYME A THIOESTERASE 13"/>
    <property type="match status" value="1"/>
</dbReference>
<keyword evidence="3" id="KW-1185">Reference proteome</keyword>
<dbReference type="OrthoDB" id="2831072at2759"/>
<name>A0A0J0XJ56_9TREE</name>
<dbReference type="AlphaFoldDB" id="A0A0J0XJ56"/>
<dbReference type="GeneID" id="28984240"/>
<dbReference type="InterPro" id="IPR029069">
    <property type="entry name" value="HotDog_dom_sf"/>
</dbReference>
<dbReference type="SUPFAM" id="SSF54637">
    <property type="entry name" value="Thioesterase/thiol ester dehydrase-isomerase"/>
    <property type="match status" value="1"/>
</dbReference>
<reference evidence="2 3" key="1">
    <citation type="submission" date="2015-03" db="EMBL/GenBank/DDBJ databases">
        <title>Genomics and transcriptomics of the oil-accumulating basidiomycete yeast T. oleaginosus allow insights into substrate utilization and the diverse evolutionary trajectories of mating systems in fungi.</title>
        <authorList>
            <consortium name="DOE Joint Genome Institute"/>
            <person name="Kourist R."/>
            <person name="Kracht O."/>
            <person name="Bracharz F."/>
            <person name="Lipzen A."/>
            <person name="Nolan M."/>
            <person name="Ohm R."/>
            <person name="Grigoriev I."/>
            <person name="Sun S."/>
            <person name="Heitman J."/>
            <person name="Bruck T."/>
            <person name="Nowrousian M."/>
        </authorList>
    </citation>
    <scope>NUCLEOTIDE SEQUENCE [LARGE SCALE GENOMIC DNA]</scope>
    <source>
        <strain evidence="2 3">IBC0246</strain>
    </source>
</reference>
<evidence type="ECO:0000256" key="1">
    <source>
        <dbReference type="ARBA" id="ARBA00022801"/>
    </source>
</evidence>
<organism evidence="2 3">
    <name type="scientific">Cutaneotrichosporon oleaginosum</name>
    <dbReference type="NCBI Taxonomy" id="879819"/>
    <lineage>
        <taxon>Eukaryota</taxon>
        <taxon>Fungi</taxon>
        <taxon>Dikarya</taxon>
        <taxon>Basidiomycota</taxon>
        <taxon>Agaricomycotina</taxon>
        <taxon>Tremellomycetes</taxon>
        <taxon>Trichosporonales</taxon>
        <taxon>Trichosporonaceae</taxon>
        <taxon>Cutaneotrichosporon</taxon>
    </lineage>
</organism>
<dbReference type="GO" id="GO:0047617">
    <property type="term" value="F:fatty acyl-CoA hydrolase activity"/>
    <property type="evidence" value="ECO:0007669"/>
    <property type="project" value="InterPro"/>
</dbReference>
<evidence type="ECO:0000313" key="2">
    <source>
        <dbReference type="EMBL" id="KLT41098.1"/>
    </source>
</evidence>
<keyword evidence="1" id="KW-0378">Hydrolase</keyword>
<dbReference type="Proteomes" id="UP000053611">
    <property type="component" value="Unassembled WGS sequence"/>
</dbReference>
<proteinExistence type="predicted"/>
<protein>
    <recommendedName>
        <fullName evidence="4">Thioesterase domain-containing protein</fullName>
    </recommendedName>
</protein>
<gene>
    <name evidence="2" type="ORF">CC85DRAFT_286792</name>
</gene>